<proteinExistence type="predicted"/>
<organism evidence="4 5">
    <name type="scientific">Glycine soja</name>
    <name type="common">Wild soybean</name>
    <dbReference type="NCBI Taxonomy" id="3848"/>
    <lineage>
        <taxon>Eukaryota</taxon>
        <taxon>Viridiplantae</taxon>
        <taxon>Streptophyta</taxon>
        <taxon>Embryophyta</taxon>
        <taxon>Tracheophyta</taxon>
        <taxon>Spermatophyta</taxon>
        <taxon>Magnoliopsida</taxon>
        <taxon>eudicotyledons</taxon>
        <taxon>Gunneridae</taxon>
        <taxon>Pentapetalae</taxon>
        <taxon>rosids</taxon>
        <taxon>fabids</taxon>
        <taxon>Fabales</taxon>
        <taxon>Fabaceae</taxon>
        <taxon>Papilionoideae</taxon>
        <taxon>50 kb inversion clade</taxon>
        <taxon>NPAAA clade</taxon>
        <taxon>indigoferoid/millettioid clade</taxon>
        <taxon>Phaseoleae</taxon>
        <taxon>Glycine</taxon>
        <taxon>Glycine subgen. Soja</taxon>
    </lineage>
</organism>
<comment type="caution">
    <text evidence="4">The sequence shown here is derived from an EMBL/GenBank/DDBJ whole genome shotgun (WGS) entry which is preliminary data.</text>
</comment>
<dbReference type="GO" id="GO:0008757">
    <property type="term" value="F:S-adenosylmethionine-dependent methyltransferase activity"/>
    <property type="evidence" value="ECO:0007669"/>
    <property type="project" value="InterPro"/>
</dbReference>
<keyword evidence="5" id="KW-1185">Reference proteome</keyword>
<evidence type="ECO:0000256" key="1">
    <source>
        <dbReference type="SAM" id="Phobius"/>
    </source>
</evidence>
<name>A0A445IIE3_GLYSO</name>
<reference evidence="4 5" key="1">
    <citation type="submission" date="2018-09" db="EMBL/GenBank/DDBJ databases">
        <title>A high-quality reference genome of wild soybean provides a powerful tool to mine soybean genomes.</title>
        <authorList>
            <person name="Xie M."/>
            <person name="Chung C.Y.L."/>
            <person name="Li M.-W."/>
            <person name="Wong F.-L."/>
            <person name="Chan T.-F."/>
            <person name="Lam H.-M."/>
        </authorList>
    </citation>
    <scope>NUCLEOTIDE SEQUENCE [LARGE SCALE GENOMIC DNA]</scope>
    <source>
        <strain evidence="5">cv. W05</strain>
        <tissue evidence="4">Hypocotyl of etiolated seedlings</tissue>
    </source>
</reference>
<feature type="domain" description="DUF7870" evidence="3">
    <location>
        <begin position="384"/>
        <end position="469"/>
    </location>
</feature>
<keyword evidence="1" id="KW-0812">Transmembrane</keyword>
<dbReference type="SUPFAM" id="SSF53335">
    <property type="entry name" value="S-adenosyl-L-methionine-dependent methyltransferases"/>
    <property type="match status" value="1"/>
</dbReference>
<dbReference type="Gene3D" id="3.40.50.150">
    <property type="entry name" value="Vaccinia Virus protein VP39"/>
    <property type="match status" value="1"/>
</dbReference>
<evidence type="ECO:0000259" key="2">
    <source>
        <dbReference type="Pfam" id="PF08241"/>
    </source>
</evidence>
<keyword evidence="1" id="KW-1133">Transmembrane helix</keyword>
<feature type="domain" description="Methyltransferase type 11" evidence="2">
    <location>
        <begin position="158"/>
        <end position="199"/>
    </location>
</feature>
<dbReference type="Pfam" id="PF25276">
    <property type="entry name" value="DUF7870"/>
    <property type="match status" value="1"/>
</dbReference>
<evidence type="ECO:0000313" key="5">
    <source>
        <dbReference type="Proteomes" id="UP000289340"/>
    </source>
</evidence>
<protein>
    <submittedName>
        <fullName evidence="4">Uncharacterized protein</fullName>
    </submittedName>
</protein>
<dbReference type="Gramene" id="XM_028330005.1">
    <property type="protein sequence ID" value="XP_028185806.1"/>
    <property type="gene ID" value="LOC114372447"/>
</dbReference>
<dbReference type="AlphaFoldDB" id="A0A445IIE3"/>
<keyword evidence="1" id="KW-0472">Membrane</keyword>
<evidence type="ECO:0000313" key="4">
    <source>
        <dbReference type="EMBL" id="RZB85808.1"/>
    </source>
</evidence>
<evidence type="ECO:0000259" key="3">
    <source>
        <dbReference type="Pfam" id="PF25276"/>
    </source>
</evidence>
<dbReference type="EMBL" id="QZWG01000010">
    <property type="protein sequence ID" value="RZB85808.1"/>
    <property type="molecule type" value="Genomic_DNA"/>
</dbReference>
<feature type="transmembrane region" description="Helical" evidence="1">
    <location>
        <begin position="20"/>
        <end position="39"/>
    </location>
</feature>
<sequence length="477" mass="53039">MDSKSSKLHGLSGSIAQRVFFRALFLASAVSLVALIRFLPAVDLESLTPKTNVDCVIDDSDSLSENTTLTAGSYLFQSRILNTFWGSFDSMNCKNDTSLASTIITILKGKRLLNFGAKSLCVGEGSNVIVSAMQRLGFSSVIGLHKHPFFSLNKKKIACRFEYDDSTFDFVFSKDVVDKVSVPALLVLEVERILKPGGIGALLVGSSSSSSSSVSSLLRSSNVVHVGHVNELSLVVFKKRSIFYNHVLPEDCASVQFTKPLVKLMEPLVEERVRKDVKYEKKSVSYLPKFVDVSNKKRLVYIDIGVKELVNANVNVNVTDWFPPSYPIDQKAFSVYFVHYNASVLLSYVKRPRVTFIYHPGLAGNIAHKSGVDGEMEPFLGEEEFDFLVWFMETVQHADFVVLKMNAGEAEIKFLSDIFENGAICSVDELFLSCSESGNGESETMSSRERCMDIYKGLRSNGVYVHQWWKAKLHQGA</sequence>
<accession>A0A445IIE3</accession>
<dbReference type="Pfam" id="PF08241">
    <property type="entry name" value="Methyltransf_11"/>
    <property type="match status" value="1"/>
</dbReference>
<dbReference type="InterPro" id="IPR029063">
    <property type="entry name" value="SAM-dependent_MTases_sf"/>
</dbReference>
<dbReference type="InterPro" id="IPR057192">
    <property type="entry name" value="DUF7870"/>
</dbReference>
<dbReference type="Proteomes" id="UP000289340">
    <property type="component" value="Chromosome 10"/>
</dbReference>
<dbReference type="PANTHER" id="PTHR47291">
    <property type="entry name" value="PEPTIDE UPSTREAM PROTEIN"/>
    <property type="match status" value="1"/>
</dbReference>
<dbReference type="PANTHER" id="PTHR47291:SF4">
    <property type="entry name" value="UPSTREAM ORF PROTEIN, PUTATIVE-RELATED"/>
    <property type="match status" value="1"/>
</dbReference>
<gene>
    <name evidence="4" type="ORF">D0Y65_026064</name>
</gene>
<dbReference type="InterPro" id="IPR013216">
    <property type="entry name" value="Methyltransf_11"/>
</dbReference>